<evidence type="ECO:0000313" key="1">
    <source>
        <dbReference type="EMBL" id="KAJ3479620.1"/>
    </source>
</evidence>
<keyword evidence="2" id="KW-1185">Reference proteome</keyword>
<organism evidence="1 2">
    <name type="scientific">Lecanicillium saksenae</name>
    <dbReference type="NCBI Taxonomy" id="468837"/>
    <lineage>
        <taxon>Eukaryota</taxon>
        <taxon>Fungi</taxon>
        <taxon>Dikarya</taxon>
        <taxon>Ascomycota</taxon>
        <taxon>Pezizomycotina</taxon>
        <taxon>Sordariomycetes</taxon>
        <taxon>Hypocreomycetidae</taxon>
        <taxon>Hypocreales</taxon>
        <taxon>Cordycipitaceae</taxon>
        <taxon>Lecanicillium</taxon>
    </lineage>
</organism>
<reference evidence="1" key="1">
    <citation type="submission" date="2022-07" db="EMBL/GenBank/DDBJ databases">
        <title>Genome Sequence of Lecanicillium saksenae.</title>
        <authorList>
            <person name="Buettner E."/>
        </authorList>
    </citation>
    <scope>NUCLEOTIDE SEQUENCE</scope>
    <source>
        <strain evidence="1">VT-O1</strain>
    </source>
</reference>
<evidence type="ECO:0000313" key="2">
    <source>
        <dbReference type="Proteomes" id="UP001148737"/>
    </source>
</evidence>
<comment type="caution">
    <text evidence="1">The sequence shown here is derived from an EMBL/GenBank/DDBJ whole genome shotgun (WGS) entry which is preliminary data.</text>
</comment>
<dbReference type="Proteomes" id="UP001148737">
    <property type="component" value="Unassembled WGS sequence"/>
</dbReference>
<sequence>MRHIAEHVTYHHVLPGAPSDEDEDFKKHLIKHKLWSSSGVRTLTYNTRPDKIKGPALTRTREERRRQHNPAVASGSGGSHGGSAPRPRATIIQQ</sequence>
<gene>
    <name evidence="1" type="ORF">NLG97_g8273</name>
</gene>
<protein>
    <submittedName>
        <fullName evidence="1">Uncharacterized protein</fullName>
    </submittedName>
</protein>
<dbReference type="EMBL" id="JANAKD010001421">
    <property type="protein sequence ID" value="KAJ3479620.1"/>
    <property type="molecule type" value="Genomic_DNA"/>
</dbReference>
<accession>A0ACC1QJH8</accession>
<name>A0ACC1QJH8_9HYPO</name>
<proteinExistence type="predicted"/>